<dbReference type="Proteomes" id="UP001141552">
    <property type="component" value="Unassembled WGS sequence"/>
</dbReference>
<dbReference type="OrthoDB" id="74835at2759"/>
<dbReference type="EMBL" id="JAKUCV010003925">
    <property type="protein sequence ID" value="KAJ4837137.1"/>
    <property type="molecule type" value="Genomic_DNA"/>
</dbReference>
<evidence type="ECO:0000256" key="1">
    <source>
        <dbReference type="ARBA" id="ARBA00004201"/>
    </source>
</evidence>
<dbReference type="GO" id="GO:0033962">
    <property type="term" value="P:P-body assembly"/>
    <property type="evidence" value="ECO:0007669"/>
    <property type="project" value="TreeGrafter"/>
</dbReference>
<dbReference type="PANTHER" id="PTHR21551:SF0">
    <property type="entry name" value="PROTEIN ASSOCIATED WITH TOPO II RELATED-1, ISOFORM A"/>
    <property type="match status" value="1"/>
</dbReference>
<dbReference type="PANTHER" id="PTHR21551">
    <property type="entry name" value="TOPOISOMERASE II-ASSOCIATED PROTEIN PAT1"/>
    <property type="match status" value="1"/>
</dbReference>
<accession>A0A9Q0JDF2</accession>
<gene>
    <name evidence="4" type="ORF">Tsubulata_047017</name>
</gene>
<feature type="region of interest" description="Disordered" evidence="3">
    <location>
        <begin position="1"/>
        <end position="20"/>
    </location>
</feature>
<dbReference type="InterPro" id="IPR039900">
    <property type="entry name" value="Pat1-like"/>
</dbReference>
<feature type="compositionally biased region" description="Low complexity" evidence="3">
    <location>
        <begin position="1"/>
        <end position="16"/>
    </location>
</feature>
<name>A0A9Q0JDF2_9ROSI</name>
<keyword evidence="5" id="KW-1185">Reference proteome</keyword>
<evidence type="ECO:0000256" key="2">
    <source>
        <dbReference type="ARBA" id="ARBA00022490"/>
    </source>
</evidence>
<feature type="region of interest" description="Disordered" evidence="3">
    <location>
        <begin position="116"/>
        <end position="135"/>
    </location>
</feature>
<comment type="subcellular location">
    <subcellularLocation>
        <location evidence="1">Cytoplasm</location>
        <location evidence="1">P-body</location>
    </subcellularLocation>
</comment>
<evidence type="ECO:0000313" key="4">
    <source>
        <dbReference type="EMBL" id="KAJ4837137.1"/>
    </source>
</evidence>
<dbReference type="GO" id="GO:0000290">
    <property type="term" value="P:deadenylation-dependent decapping of nuclear-transcribed mRNA"/>
    <property type="evidence" value="ECO:0007669"/>
    <property type="project" value="InterPro"/>
</dbReference>
<comment type="caution">
    <text evidence="4">The sequence shown here is derived from an EMBL/GenBank/DDBJ whole genome shotgun (WGS) entry which is preliminary data.</text>
</comment>
<dbReference type="AlphaFoldDB" id="A0A9Q0JDF2"/>
<proteinExistence type="predicted"/>
<evidence type="ECO:0008006" key="6">
    <source>
        <dbReference type="Google" id="ProtNLM"/>
    </source>
</evidence>
<feature type="region of interest" description="Disordered" evidence="3">
    <location>
        <begin position="202"/>
        <end position="229"/>
    </location>
</feature>
<keyword evidence="2" id="KW-0963">Cytoplasm</keyword>
<dbReference type="GO" id="GO:0003723">
    <property type="term" value="F:RNA binding"/>
    <property type="evidence" value="ECO:0007669"/>
    <property type="project" value="TreeGrafter"/>
</dbReference>
<feature type="region of interest" description="Disordered" evidence="3">
    <location>
        <begin position="371"/>
        <end position="395"/>
    </location>
</feature>
<feature type="compositionally biased region" description="Polar residues" evidence="3">
    <location>
        <begin position="382"/>
        <end position="395"/>
    </location>
</feature>
<feature type="non-terminal residue" evidence="4">
    <location>
        <position position="1"/>
    </location>
</feature>
<reference evidence="4" key="1">
    <citation type="submission" date="2022-02" db="EMBL/GenBank/DDBJ databases">
        <authorList>
            <person name="Henning P.M."/>
            <person name="McCubbin A.G."/>
            <person name="Shore J.S."/>
        </authorList>
    </citation>
    <scope>NUCLEOTIDE SEQUENCE</scope>
    <source>
        <strain evidence="4">F60SS</strain>
        <tissue evidence="4">Leaves</tissue>
    </source>
</reference>
<evidence type="ECO:0000256" key="3">
    <source>
        <dbReference type="SAM" id="MobiDB-lite"/>
    </source>
</evidence>
<dbReference type="GO" id="GO:0000932">
    <property type="term" value="C:P-body"/>
    <property type="evidence" value="ECO:0007669"/>
    <property type="project" value="UniProtKB-SubCell"/>
</dbReference>
<organism evidence="4 5">
    <name type="scientific">Turnera subulata</name>
    <dbReference type="NCBI Taxonomy" id="218843"/>
    <lineage>
        <taxon>Eukaryota</taxon>
        <taxon>Viridiplantae</taxon>
        <taxon>Streptophyta</taxon>
        <taxon>Embryophyta</taxon>
        <taxon>Tracheophyta</taxon>
        <taxon>Spermatophyta</taxon>
        <taxon>Magnoliopsida</taxon>
        <taxon>eudicotyledons</taxon>
        <taxon>Gunneridae</taxon>
        <taxon>Pentapetalae</taxon>
        <taxon>rosids</taxon>
        <taxon>fabids</taxon>
        <taxon>Malpighiales</taxon>
        <taxon>Passifloraceae</taxon>
        <taxon>Turnera</taxon>
    </lineage>
</organism>
<evidence type="ECO:0000313" key="5">
    <source>
        <dbReference type="Proteomes" id="UP001141552"/>
    </source>
</evidence>
<sequence>ESVISVGPSQRSSSSRKGARASVKHQIRFFRHLRSPTGLMMTKDAVFDASQYAFFGKDLVEEVELGGLEDEEEDFPAADLEEEEFLFGRQEGEVLRSVSDVEDLASTFSKLNSVGGPRSSGLIGDRGSRESSSAAEWVQGEDIPCWFDQQLLGPEGLQDSKRWSSQPYSSAGHIAELKPLHRTSSYPEQQPQHFSSEPILVPKTSYTSYPPPSGQSPQASPSHTHLNVPYLAGSPQLALSAPNLSHYSNSQLHLTGLHHGSPHYGGNMSQFASSLSGNSRPPNQWGNHAGMYPGEHPNHMNNILQQQLPHQNGVMPPQLMPQLQPQQHRLHHPVQPSLGHLSGIQAQLFNPRLSPSPPLMGKSEAVLGLSDLRDQRPRSAQKGRQNIRYSQQGFDPSNQKIDSGWPLFRSKYMSSDEIEAILRMQLAATHSNDPYVDDYYHQACLARKSAGAKLNHHFCPTHLRDLPPRARANAEPHAFLQVDALGRIPFSSIRRPRPLLEVDPPNASVSGSSEQKVIEKPLEQEPMLAARVMIEDGLCLLLDVDDIDRFLEFNQLQDSGSQLRRRRQVLLEGLAASMQLVDPLGKNGHTVGLAPKDDFVFLRLVSLPKGRKLLAKYLHLLSPNGDLMRIVCMAIFRHLRFLFGVLPADLGAAETTNNLARVVSFCVRRMDLGSLSACVAAVVCSSEQPPLRPLGSSAGNGASIILLSVLERATELLNDLHDASNYNATNRALWKASFDEFFGLLIKYCVNKYDSIMQSSLPDSTEAIKRELPMELLRASVPHTSDYQKKLLYDLSQRSLVVQDSGNGGHMNSAPVLS</sequence>
<reference evidence="4" key="2">
    <citation type="journal article" date="2023" name="Plants (Basel)">
        <title>Annotation of the Turnera subulata (Passifloraceae) Draft Genome Reveals the S-Locus Evolved after the Divergence of Turneroideae from Passifloroideae in a Stepwise Manner.</title>
        <authorList>
            <person name="Henning P.M."/>
            <person name="Roalson E.H."/>
            <person name="Mir W."/>
            <person name="McCubbin A.G."/>
            <person name="Shore J.S."/>
        </authorList>
    </citation>
    <scope>NUCLEOTIDE SEQUENCE</scope>
    <source>
        <strain evidence="4">F60SS</strain>
    </source>
</reference>
<protein>
    <recommendedName>
        <fullName evidence="6">mRNA decay factor PAT1 domain-containing protein</fullName>
    </recommendedName>
</protein>